<dbReference type="InterPro" id="IPR011990">
    <property type="entry name" value="TPR-like_helical_dom_sf"/>
</dbReference>
<dbReference type="PANTHER" id="PTHR47935:SF1">
    <property type="entry name" value="PENTATRICOPEPTIDE REPEAT-CONTAINING PROTEIN MRL1, CHLOROPLASTIC"/>
    <property type="match status" value="1"/>
</dbReference>
<evidence type="ECO:0000256" key="2">
    <source>
        <dbReference type="PROSITE-ProRule" id="PRU00708"/>
    </source>
</evidence>
<dbReference type="NCBIfam" id="TIGR00756">
    <property type="entry name" value="PPR"/>
    <property type="match status" value="5"/>
</dbReference>
<proteinExistence type="predicted"/>
<feature type="repeat" description="PPR" evidence="2">
    <location>
        <begin position="463"/>
        <end position="497"/>
    </location>
</feature>
<gene>
    <name evidence="5" type="ORF">DH2020_029608</name>
</gene>
<sequence length="1225" mass="136663">MESSISLTPRSFSLVTRAPVSWPHSPRAIGLLRSEFLSRGHTLRLPRRRCKKLRPRSQSHCYQFLFKASLDSQPIIVAIATVSAISVVYFTYSRKQLNIKQMSEQIRSMMSWILTDSHRTDLRKKESIDESKDFMEETREINRADTDVGAEIKFRETDVVPGGALIANASQFQSNMVASSAHDNLTSQTSEILEIPSMPSVLSKYDVPPFVEEPFEVHANAQELLNSVASEVSVPVMEINLGAALSSANHTHEETDKLGRLKLEFLEEGDKENNLIFSNSPRKELHTINETSLEQLDNLERLSSCATLQKKSSYLSLMNNSLAERSNLTACNIILPIEKFEEERPLGYYSQGFFCQQKDSRKELRKKEKSSLRRDKLKNLSPSSDPKEKHNNDKNNPSWQLRVYNQLLREGRLNDCIELLEDLEENGLLDMDKVYHGRFFDVCKSQKAVKEAFRFTRLISNPTLSTFNMLMSVCASSQDSEGAFQVFQYVQEAGLKPDCKLYTTLISTCAKSGKVDTMFKCALLVIFSSRFRNVSQEIVYIEEGIESGSWKIKSKVTYGASDIVLIVFYYRKNRNEVINKELKLSVRGTSHAIHQLSRLCGHFAFGIAGQICKMLAFLCNKVFHEMVNAGVEPNVHTYSAIIDGCAKAGQIAKAFGAYGLLRSKNVKADRVVFNALITACGQSGAVHRAFDVLAEMRAETQPIDPDHITIGALMKACASAGQVDRAREVYNMIHEYNIRGTAELYTIAVNSCSGDWEFACSVYDDMIRKGVAPDEMFISALIDVAGHAGKVDAAFEILQEARAKGMHVGIISYSSLMGACSNARGWQKALDLYEDIKRLNLKPTVSMMNALINALCDADQLQKAMETLFEMKGIGLCPNTITYSILLVASEKKDDLEAGLLLISEAKKDGVTPNLVMCRCLIVTHQVCFSQAMCLRRFQIARAFGEPVLSFTSGQVQLSSKWTSLALMVYRETIIAGTTPTMDELSLVLGCLQLPHDVSVRNRLIENLGVNTDTSKGTNLFSLIDGFGEYDPRAFSLVEEAASLGVIPVVSLKDSPIVVDARNFQVHTAEVYLLTVLKGLKHRLAAGAKLPNVTILLPIEQTQIQTSSGEKTINIASRISQVVAAQLRRLGLSYQGNESYGKIRINGVTIRRWFQPKLNSPFNEKRMDLSSSLRHLENSALEFESGVGNVRLILVVTYACSIEQRHLHVDCVFFSIMDAQSITVI</sequence>
<evidence type="ECO:0000313" key="6">
    <source>
        <dbReference type="Proteomes" id="UP001318860"/>
    </source>
</evidence>
<evidence type="ECO:0000259" key="4">
    <source>
        <dbReference type="Pfam" id="PF17177"/>
    </source>
</evidence>
<dbReference type="InterPro" id="IPR033443">
    <property type="entry name" value="PROP1-like_PPR_dom"/>
</dbReference>
<feature type="repeat" description="PPR" evidence="2">
    <location>
        <begin position="706"/>
        <end position="740"/>
    </location>
</feature>
<dbReference type="InterPro" id="IPR053303">
    <property type="entry name" value="Chloroplast_PPR"/>
</dbReference>
<keyword evidence="6" id="KW-1185">Reference proteome</keyword>
<protein>
    <recommendedName>
        <fullName evidence="4">PROP1-like PPR domain-containing protein</fullName>
    </recommendedName>
</protein>
<dbReference type="PANTHER" id="PTHR47935">
    <property type="entry name" value="PENTATRICOPEPTIDE REPEAT-CONTAINING PROTEIN MRL1, CHLOROPLASTIC"/>
    <property type="match status" value="1"/>
</dbReference>
<feature type="repeat" description="PPR" evidence="2">
    <location>
        <begin position="669"/>
        <end position="703"/>
    </location>
</feature>
<evidence type="ECO:0000313" key="5">
    <source>
        <dbReference type="EMBL" id="KAK6136664.1"/>
    </source>
</evidence>
<feature type="repeat" description="PPR" evidence="2">
    <location>
        <begin position="809"/>
        <end position="843"/>
    </location>
</feature>
<keyword evidence="1" id="KW-0677">Repeat</keyword>
<dbReference type="Pfam" id="PF13812">
    <property type="entry name" value="PPR_3"/>
    <property type="match status" value="1"/>
</dbReference>
<feature type="repeat" description="PPR" evidence="2">
    <location>
        <begin position="844"/>
        <end position="878"/>
    </location>
</feature>
<feature type="region of interest" description="Disordered" evidence="3">
    <location>
        <begin position="365"/>
        <end position="397"/>
    </location>
</feature>
<evidence type="ECO:0000256" key="3">
    <source>
        <dbReference type="SAM" id="MobiDB-lite"/>
    </source>
</evidence>
<comment type="caution">
    <text evidence="5">The sequence shown here is derived from an EMBL/GenBank/DDBJ whole genome shotgun (WGS) entry which is preliminary data.</text>
</comment>
<dbReference type="InterPro" id="IPR002885">
    <property type="entry name" value="PPR_rpt"/>
</dbReference>
<dbReference type="PROSITE" id="PS51375">
    <property type="entry name" value="PPR"/>
    <property type="match status" value="6"/>
</dbReference>
<accession>A0ABR0VRE5</accession>
<feature type="compositionally biased region" description="Basic and acidic residues" evidence="3">
    <location>
        <begin position="365"/>
        <end position="378"/>
    </location>
</feature>
<feature type="domain" description="PROP1-like PPR" evidence="4">
    <location>
        <begin position="640"/>
        <end position="803"/>
    </location>
</feature>
<evidence type="ECO:0000256" key="1">
    <source>
        <dbReference type="ARBA" id="ARBA00022737"/>
    </source>
</evidence>
<dbReference type="EMBL" id="JABTTQ020001022">
    <property type="protein sequence ID" value="KAK6136664.1"/>
    <property type="molecule type" value="Genomic_DNA"/>
</dbReference>
<dbReference type="Gene3D" id="1.25.40.10">
    <property type="entry name" value="Tetratricopeptide repeat domain"/>
    <property type="match status" value="3"/>
</dbReference>
<name>A0ABR0VRE5_REHGL</name>
<feature type="repeat" description="PPR" evidence="2">
    <location>
        <begin position="634"/>
        <end position="668"/>
    </location>
</feature>
<dbReference type="Pfam" id="PF17177">
    <property type="entry name" value="PPR_long"/>
    <property type="match status" value="1"/>
</dbReference>
<organism evidence="5 6">
    <name type="scientific">Rehmannia glutinosa</name>
    <name type="common">Chinese foxglove</name>
    <dbReference type="NCBI Taxonomy" id="99300"/>
    <lineage>
        <taxon>Eukaryota</taxon>
        <taxon>Viridiplantae</taxon>
        <taxon>Streptophyta</taxon>
        <taxon>Embryophyta</taxon>
        <taxon>Tracheophyta</taxon>
        <taxon>Spermatophyta</taxon>
        <taxon>Magnoliopsida</taxon>
        <taxon>eudicotyledons</taxon>
        <taxon>Gunneridae</taxon>
        <taxon>Pentapetalae</taxon>
        <taxon>asterids</taxon>
        <taxon>lamiids</taxon>
        <taxon>Lamiales</taxon>
        <taxon>Orobanchaceae</taxon>
        <taxon>Rehmannieae</taxon>
        <taxon>Rehmannia</taxon>
    </lineage>
</organism>
<dbReference type="Pfam" id="PF13041">
    <property type="entry name" value="PPR_2"/>
    <property type="match status" value="1"/>
</dbReference>
<dbReference type="Pfam" id="PF01535">
    <property type="entry name" value="PPR"/>
    <property type="match status" value="1"/>
</dbReference>
<dbReference type="Proteomes" id="UP001318860">
    <property type="component" value="Unassembled WGS sequence"/>
</dbReference>
<reference evidence="5 6" key="1">
    <citation type="journal article" date="2021" name="Comput. Struct. Biotechnol. J.">
        <title>De novo genome assembly of the potent medicinal plant Rehmannia glutinosa using nanopore technology.</title>
        <authorList>
            <person name="Ma L."/>
            <person name="Dong C."/>
            <person name="Song C."/>
            <person name="Wang X."/>
            <person name="Zheng X."/>
            <person name="Niu Y."/>
            <person name="Chen S."/>
            <person name="Feng W."/>
        </authorList>
    </citation>
    <scope>NUCLEOTIDE SEQUENCE [LARGE SCALE GENOMIC DNA]</scope>
    <source>
        <strain evidence="5">DH-2019</strain>
    </source>
</reference>